<dbReference type="Proteomes" id="UP001259982">
    <property type="component" value="Unassembled WGS sequence"/>
</dbReference>
<dbReference type="GO" id="GO:0005840">
    <property type="term" value="C:ribosome"/>
    <property type="evidence" value="ECO:0007669"/>
    <property type="project" value="UniProtKB-KW"/>
</dbReference>
<reference evidence="7 8" key="1">
    <citation type="submission" date="2023-09" db="EMBL/GenBank/DDBJ databases">
        <authorList>
            <person name="Rey-Velasco X."/>
        </authorList>
    </citation>
    <scope>NUCLEOTIDE SEQUENCE [LARGE SCALE GENOMIC DNA]</scope>
    <source>
        <strain evidence="7 8">P385</strain>
    </source>
</reference>
<evidence type="ECO:0000313" key="7">
    <source>
        <dbReference type="EMBL" id="MDT0619368.1"/>
    </source>
</evidence>
<dbReference type="InterPro" id="IPR016082">
    <property type="entry name" value="Ribosomal_uL30_ferredoxin-like"/>
</dbReference>
<evidence type="ECO:0000256" key="5">
    <source>
        <dbReference type="HAMAP-Rule" id="MF_01371"/>
    </source>
</evidence>
<dbReference type="PIRSF" id="PIRSF002211">
    <property type="entry name" value="Ribosomal_L30_bac-type"/>
    <property type="match status" value="1"/>
</dbReference>
<comment type="similarity">
    <text evidence="1 5">Belongs to the universal ribosomal protein uL30 family.</text>
</comment>
<dbReference type="HAMAP" id="MF_01371_B">
    <property type="entry name" value="Ribosomal_uL30_B"/>
    <property type="match status" value="1"/>
</dbReference>
<evidence type="ECO:0000259" key="6">
    <source>
        <dbReference type="Pfam" id="PF00327"/>
    </source>
</evidence>
<feature type="domain" description="Large ribosomal subunit protein uL30-like ferredoxin-like fold" evidence="6">
    <location>
        <begin position="10"/>
        <end position="58"/>
    </location>
</feature>
<gene>
    <name evidence="5 7" type="primary">rpmD</name>
    <name evidence="7" type="ORF">RM531_12880</name>
</gene>
<keyword evidence="4 5" id="KW-0687">Ribonucleoprotein</keyword>
<keyword evidence="8" id="KW-1185">Reference proteome</keyword>
<dbReference type="RefSeq" id="WP_311659769.1">
    <property type="nucleotide sequence ID" value="NZ_JAVRHY010000013.1"/>
</dbReference>
<evidence type="ECO:0000256" key="3">
    <source>
        <dbReference type="ARBA" id="ARBA00022980"/>
    </source>
</evidence>
<dbReference type="CDD" id="cd01658">
    <property type="entry name" value="Ribosomal_L30"/>
    <property type="match status" value="1"/>
</dbReference>
<dbReference type="InterPro" id="IPR036919">
    <property type="entry name" value="Ribo_uL30_ferredoxin-like_sf"/>
</dbReference>
<evidence type="ECO:0000256" key="4">
    <source>
        <dbReference type="ARBA" id="ARBA00023274"/>
    </source>
</evidence>
<keyword evidence="3 5" id="KW-0689">Ribosomal protein</keyword>
<dbReference type="Pfam" id="PF00327">
    <property type="entry name" value="Ribosomal_L30"/>
    <property type="match status" value="1"/>
</dbReference>
<dbReference type="Gene3D" id="3.30.1390.20">
    <property type="entry name" value="Ribosomal protein L30, ferredoxin-like fold domain"/>
    <property type="match status" value="1"/>
</dbReference>
<organism evidence="7 8">
    <name type="scientific">Spectribacter acetivorans</name>
    <dbReference type="NCBI Taxonomy" id="3075603"/>
    <lineage>
        <taxon>Bacteria</taxon>
        <taxon>Pseudomonadati</taxon>
        <taxon>Pseudomonadota</taxon>
        <taxon>Gammaproteobacteria</taxon>
        <taxon>Salinisphaerales</taxon>
        <taxon>Salinisphaeraceae</taxon>
        <taxon>Spectribacter</taxon>
    </lineage>
</organism>
<dbReference type="NCBIfam" id="TIGR01308">
    <property type="entry name" value="rpmD_bact"/>
    <property type="match status" value="1"/>
</dbReference>
<sequence>MANDSAKQINVTLVRSTAGRLEKHRACVRGLGLRRMHQTVTVAATPENMGMINRVSYMLSVEEA</sequence>
<proteinExistence type="inferred from homology"/>
<dbReference type="PANTHER" id="PTHR15892">
    <property type="entry name" value="MITOCHONDRIAL RIBOSOMAL PROTEIN L30"/>
    <property type="match status" value="1"/>
</dbReference>
<dbReference type="SUPFAM" id="SSF55129">
    <property type="entry name" value="Ribosomal protein L30p/L7e"/>
    <property type="match status" value="1"/>
</dbReference>
<protein>
    <recommendedName>
        <fullName evidence="5">Large ribosomal subunit protein uL30</fullName>
    </recommendedName>
</protein>
<dbReference type="EMBL" id="JAVRHY010000013">
    <property type="protein sequence ID" value="MDT0619368.1"/>
    <property type="molecule type" value="Genomic_DNA"/>
</dbReference>
<evidence type="ECO:0000313" key="8">
    <source>
        <dbReference type="Proteomes" id="UP001259982"/>
    </source>
</evidence>
<accession>A0ABU3BB45</accession>
<comment type="subunit">
    <text evidence="2 5">Part of the 50S ribosomal subunit.</text>
</comment>
<name>A0ABU3BB45_9GAMM</name>
<evidence type="ECO:0000256" key="2">
    <source>
        <dbReference type="ARBA" id="ARBA00011838"/>
    </source>
</evidence>
<comment type="caution">
    <text evidence="7">The sequence shown here is derived from an EMBL/GenBank/DDBJ whole genome shotgun (WGS) entry which is preliminary data.</text>
</comment>
<dbReference type="InterPro" id="IPR005996">
    <property type="entry name" value="Ribosomal_uL30_bac-type"/>
</dbReference>
<dbReference type="PANTHER" id="PTHR15892:SF2">
    <property type="entry name" value="LARGE RIBOSOMAL SUBUNIT PROTEIN UL30M"/>
    <property type="match status" value="1"/>
</dbReference>
<evidence type="ECO:0000256" key="1">
    <source>
        <dbReference type="ARBA" id="ARBA00007594"/>
    </source>
</evidence>